<evidence type="ECO:0000313" key="2">
    <source>
        <dbReference type="EMBL" id="KAF0496008.1"/>
    </source>
</evidence>
<feature type="region of interest" description="Disordered" evidence="1">
    <location>
        <begin position="1"/>
        <end position="33"/>
    </location>
</feature>
<evidence type="ECO:0000313" key="3">
    <source>
        <dbReference type="Proteomes" id="UP000439903"/>
    </source>
</evidence>
<keyword evidence="3" id="KW-1185">Reference proteome</keyword>
<accession>A0A8H4AHE5</accession>
<organism evidence="2 3">
    <name type="scientific">Gigaspora margarita</name>
    <dbReference type="NCBI Taxonomy" id="4874"/>
    <lineage>
        <taxon>Eukaryota</taxon>
        <taxon>Fungi</taxon>
        <taxon>Fungi incertae sedis</taxon>
        <taxon>Mucoromycota</taxon>
        <taxon>Glomeromycotina</taxon>
        <taxon>Glomeromycetes</taxon>
        <taxon>Diversisporales</taxon>
        <taxon>Gigasporaceae</taxon>
        <taxon>Gigaspora</taxon>
    </lineage>
</organism>
<sequence>MPPKKRKVDKGKKVNIRHKNTADKENMSTPVQAQVAVPSQLTIVKNNDKVSTETEPQKISPLGSPELTWHEKVEQETNALKDITNVQTITEDIQTASETEQPIPGPSKTVSETKVINELAKEQKEIIDECSFSDDDFIPEQKSRQTIDEHKQGKELTRNHLQLVQRGNGLHSFLN</sequence>
<feature type="compositionally biased region" description="Basic residues" evidence="1">
    <location>
        <begin position="1"/>
        <end position="19"/>
    </location>
</feature>
<name>A0A8H4AHE5_GIGMA</name>
<feature type="region of interest" description="Disordered" evidence="1">
    <location>
        <begin position="47"/>
        <end position="67"/>
    </location>
</feature>
<dbReference type="Proteomes" id="UP000439903">
    <property type="component" value="Unassembled WGS sequence"/>
</dbReference>
<reference evidence="2 3" key="1">
    <citation type="journal article" date="2019" name="Environ. Microbiol.">
        <title>At the nexus of three kingdoms: the genome of the mycorrhizal fungus Gigaspora margarita provides insights into plant, endobacterial and fungal interactions.</title>
        <authorList>
            <person name="Venice F."/>
            <person name="Ghignone S."/>
            <person name="Salvioli di Fossalunga A."/>
            <person name="Amselem J."/>
            <person name="Novero M."/>
            <person name="Xianan X."/>
            <person name="Sedzielewska Toro K."/>
            <person name="Morin E."/>
            <person name="Lipzen A."/>
            <person name="Grigoriev I.V."/>
            <person name="Henrissat B."/>
            <person name="Martin F.M."/>
            <person name="Bonfante P."/>
        </authorList>
    </citation>
    <scope>NUCLEOTIDE SEQUENCE [LARGE SCALE GENOMIC DNA]</scope>
    <source>
        <strain evidence="2 3">BEG34</strain>
    </source>
</reference>
<evidence type="ECO:0000256" key="1">
    <source>
        <dbReference type="SAM" id="MobiDB-lite"/>
    </source>
</evidence>
<dbReference type="AlphaFoldDB" id="A0A8H4AHE5"/>
<proteinExistence type="predicted"/>
<gene>
    <name evidence="2" type="ORF">F8M41_021092</name>
</gene>
<dbReference type="EMBL" id="WTPW01000604">
    <property type="protein sequence ID" value="KAF0496008.1"/>
    <property type="molecule type" value="Genomic_DNA"/>
</dbReference>
<protein>
    <submittedName>
        <fullName evidence="2">Uncharacterized protein</fullName>
    </submittedName>
</protein>
<comment type="caution">
    <text evidence="2">The sequence shown here is derived from an EMBL/GenBank/DDBJ whole genome shotgun (WGS) entry which is preliminary data.</text>
</comment>
<feature type="compositionally biased region" description="Basic and acidic residues" evidence="1">
    <location>
        <begin position="47"/>
        <end position="56"/>
    </location>
</feature>